<dbReference type="Proteomes" id="UP000070377">
    <property type="component" value="Unassembled WGS sequence"/>
</dbReference>
<sequence>MKMDVKVTLALIELATTALLVIKDIAIKQIECNNKRLEG</sequence>
<proteinExistence type="predicted"/>
<dbReference type="EMBL" id="LQRD01000020">
    <property type="protein sequence ID" value="KXT70741.1"/>
    <property type="molecule type" value="Genomic_DNA"/>
</dbReference>
<evidence type="ECO:0000313" key="1">
    <source>
        <dbReference type="EMBL" id="KXT70741.1"/>
    </source>
</evidence>
<evidence type="ECO:0000313" key="2">
    <source>
        <dbReference type="Proteomes" id="UP000070377"/>
    </source>
</evidence>
<accession>A0A139N4S5</accession>
<protein>
    <submittedName>
        <fullName evidence="1">Uncharacterized protein</fullName>
    </submittedName>
</protein>
<dbReference type="PATRIC" id="fig|45634.12.peg.519"/>
<comment type="caution">
    <text evidence="1">The sequence shown here is derived from an EMBL/GenBank/DDBJ whole genome shotgun (WGS) entry which is preliminary data.</text>
</comment>
<gene>
    <name evidence="1" type="ORF">SCRDD08_00501</name>
</gene>
<organism evidence="1 2">
    <name type="scientific">Streptococcus cristatus</name>
    <dbReference type="NCBI Taxonomy" id="45634"/>
    <lineage>
        <taxon>Bacteria</taxon>
        <taxon>Bacillati</taxon>
        <taxon>Bacillota</taxon>
        <taxon>Bacilli</taxon>
        <taxon>Lactobacillales</taxon>
        <taxon>Streptococcaceae</taxon>
        <taxon>Streptococcus</taxon>
    </lineage>
</organism>
<name>A0A139N4S5_STRCR</name>
<dbReference type="AlphaFoldDB" id="A0A139N4S5"/>
<reference evidence="1 2" key="1">
    <citation type="submission" date="2016-01" db="EMBL/GenBank/DDBJ databases">
        <title>Highly variable Streptococcus oralis are common among viridans streptococci isolated from primates.</title>
        <authorList>
            <person name="Denapaite D."/>
            <person name="Rieger M."/>
            <person name="Koendgen S."/>
            <person name="Brueckner R."/>
            <person name="Ochigava I."/>
            <person name="Kappeler P."/>
            <person name="Maetz-Rensing K."/>
            <person name="Leendertz F."/>
            <person name="Hakenbeck R."/>
        </authorList>
    </citation>
    <scope>NUCLEOTIDE SEQUENCE [LARGE SCALE GENOMIC DNA]</scope>
    <source>
        <strain evidence="1 2">DD08</strain>
    </source>
</reference>